<proteinExistence type="predicted"/>
<protein>
    <submittedName>
        <fullName evidence="1">Uncharacterized protein</fullName>
    </submittedName>
</protein>
<dbReference type="EMBL" id="CAAALY010052409">
    <property type="protein sequence ID" value="VEL21654.1"/>
    <property type="molecule type" value="Genomic_DNA"/>
</dbReference>
<evidence type="ECO:0000313" key="2">
    <source>
        <dbReference type="Proteomes" id="UP000784294"/>
    </source>
</evidence>
<dbReference type="AlphaFoldDB" id="A0A448WW33"/>
<comment type="caution">
    <text evidence="1">The sequence shown here is derived from an EMBL/GenBank/DDBJ whole genome shotgun (WGS) entry which is preliminary data.</text>
</comment>
<name>A0A448WW33_9PLAT</name>
<keyword evidence="2" id="KW-1185">Reference proteome</keyword>
<accession>A0A448WW33</accession>
<gene>
    <name evidence="1" type="ORF">PXEA_LOCUS15094</name>
</gene>
<evidence type="ECO:0000313" key="1">
    <source>
        <dbReference type="EMBL" id="VEL21654.1"/>
    </source>
</evidence>
<sequence length="97" mass="10615">MSRSCDTNKETYDRLTLAAILTTRREGSVDSAQCGFDRKLMFAEPEDGCCAVVWRYYEAQDYAVLVCVILIPAGLDCSLDLASARLISTAGGLEPRS</sequence>
<dbReference type="Proteomes" id="UP000784294">
    <property type="component" value="Unassembled WGS sequence"/>
</dbReference>
<reference evidence="1" key="1">
    <citation type="submission" date="2018-11" db="EMBL/GenBank/DDBJ databases">
        <authorList>
            <consortium name="Pathogen Informatics"/>
        </authorList>
    </citation>
    <scope>NUCLEOTIDE SEQUENCE</scope>
</reference>
<organism evidence="1 2">
    <name type="scientific">Protopolystoma xenopodis</name>
    <dbReference type="NCBI Taxonomy" id="117903"/>
    <lineage>
        <taxon>Eukaryota</taxon>
        <taxon>Metazoa</taxon>
        <taxon>Spiralia</taxon>
        <taxon>Lophotrochozoa</taxon>
        <taxon>Platyhelminthes</taxon>
        <taxon>Monogenea</taxon>
        <taxon>Polyopisthocotylea</taxon>
        <taxon>Polystomatidea</taxon>
        <taxon>Polystomatidae</taxon>
        <taxon>Protopolystoma</taxon>
    </lineage>
</organism>